<dbReference type="Gene3D" id="3.40.630.10">
    <property type="entry name" value="Zn peptidases"/>
    <property type="match status" value="1"/>
</dbReference>
<evidence type="ECO:0000256" key="1">
    <source>
        <dbReference type="RuleBase" id="RU361240"/>
    </source>
</evidence>
<feature type="transmembrane region" description="Helical" evidence="2">
    <location>
        <begin position="36"/>
        <end position="55"/>
    </location>
</feature>
<name>A0ABR3A7K7_9AGAR</name>
<dbReference type="EMBL" id="JBBXMP010000013">
    <property type="protein sequence ID" value="KAL0069352.1"/>
    <property type="molecule type" value="Genomic_DNA"/>
</dbReference>
<reference evidence="5 6" key="1">
    <citation type="submission" date="2024-05" db="EMBL/GenBank/DDBJ databases">
        <title>A draft genome resource for the thread blight pathogen Marasmius tenuissimus strain MS-2.</title>
        <authorList>
            <person name="Yulfo-Soto G.E."/>
            <person name="Baruah I.K."/>
            <person name="Amoako-Attah I."/>
            <person name="Bukari Y."/>
            <person name="Meinhardt L.W."/>
            <person name="Bailey B.A."/>
            <person name="Cohen S.P."/>
        </authorList>
    </citation>
    <scope>NUCLEOTIDE SEQUENCE [LARGE SCALE GENOMIC DNA]</scope>
    <source>
        <strain evidence="5 6">MS-2</strain>
    </source>
</reference>
<keyword evidence="2" id="KW-0472">Membrane</keyword>
<sequence length="582" mass="64078">MAIPKGLNEDNPTYKSEIPVPTTATVKRQPRRTAWFFVKLALALILSAHLASYWYSDGTSLTFGGHGHSPKKGHKHRNRYLPPKLAEKQFLKVPDPKSAMETVRHYASKPHLAGSEQDLQTAKDFLSFLRTTLRIHSHHSDDEQGDKDLPIFPAGSPESQKATLSIPKLKKPTAWIDVYYPVMNTPVEHALEALDKDGNLVWKFDLEERPDELDPEAAKYADAVTAFHGLSANGDVRGKLVYVNYGAKEDYDALVKDGVNFTGKIALARYGGNFRGLKIKAAQELGAAGVLIFSDPKDDGTVTIENGYKPYPHGPARNPTSIQRGSVQYLSLYPGDPTTPGYPSYENATRTDGENIPKIPSLPISWANAKRLLGMLDGKDPVAKKWDGMVRLYNKVDNKVTPIWNTIGVVPGWIKDEIVVVGNHRDAWVLGAADPTSGTASISEVIRGFGKLLEKGWKPLRTVVFASWDAEEYGLIGSTEWGEDFAEFLSKNVVAYLNVDVGASGSQFHADATPLLAHVLRTAGEDLPHPTRENATLWDATKDTGNLFGQGIMDEDGTRHSRVKTGREADGRAWCRCAGVWE</sequence>
<evidence type="ECO:0000313" key="6">
    <source>
        <dbReference type="Proteomes" id="UP001437256"/>
    </source>
</evidence>
<dbReference type="GO" id="GO:0004181">
    <property type="term" value="F:metallocarboxypeptidase activity"/>
    <property type="evidence" value="ECO:0007669"/>
    <property type="project" value="UniProtKB-EC"/>
</dbReference>
<dbReference type="Pfam" id="PF02225">
    <property type="entry name" value="PA"/>
    <property type="match status" value="1"/>
</dbReference>
<keyword evidence="1" id="KW-0645">Protease</keyword>
<dbReference type="CDD" id="cd02121">
    <property type="entry name" value="PA_GCPII_like"/>
    <property type="match status" value="1"/>
</dbReference>
<organism evidence="5 6">
    <name type="scientific">Marasmius tenuissimus</name>
    <dbReference type="NCBI Taxonomy" id="585030"/>
    <lineage>
        <taxon>Eukaryota</taxon>
        <taxon>Fungi</taxon>
        <taxon>Dikarya</taxon>
        <taxon>Basidiomycota</taxon>
        <taxon>Agaricomycotina</taxon>
        <taxon>Agaricomycetes</taxon>
        <taxon>Agaricomycetidae</taxon>
        <taxon>Agaricales</taxon>
        <taxon>Marasmiineae</taxon>
        <taxon>Marasmiaceae</taxon>
        <taxon>Marasmius</taxon>
    </lineage>
</organism>
<dbReference type="SUPFAM" id="SSF53187">
    <property type="entry name" value="Zn-dependent exopeptidases"/>
    <property type="match status" value="1"/>
</dbReference>
<dbReference type="EC" id="3.4.-.-" evidence="1"/>
<protein>
    <recommendedName>
        <fullName evidence="1">Peptide hydrolase</fullName>
        <ecNumber evidence="1">3.4.-.-</ecNumber>
    </recommendedName>
</protein>
<comment type="caution">
    <text evidence="5">The sequence shown here is derived from an EMBL/GenBank/DDBJ whole genome shotgun (WGS) entry which is preliminary data.</text>
</comment>
<evidence type="ECO:0000256" key="2">
    <source>
        <dbReference type="SAM" id="Phobius"/>
    </source>
</evidence>
<dbReference type="InterPro" id="IPR039373">
    <property type="entry name" value="Peptidase_M28B"/>
</dbReference>
<dbReference type="InterPro" id="IPR007484">
    <property type="entry name" value="Peptidase_M28"/>
</dbReference>
<dbReference type="InterPro" id="IPR046450">
    <property type="entry name" value="PA_dom_sf"/>
</dbReference>
<dbReference type="Gene3D" id="3.50.30.30">
    <property type="match status" value="1"/>
</dbReference>
<comment type="similarity">
    <text evidence="1">Belongs to the peptidase M28 family.</text>
</comment>
<evidence type="ECO:0000259" key="3">
    <source>
        <dbReference type="Pfam" id="PF02225"/>
    </source>
</evidence>
<accession>A0ABR3A7K7</accession>
<dbReference type="PANTHER" id="PTHR10404:SF46">
    <property type="entry name" value="VACUOLAR PROTEIN SORTING-ASSOCIATED PROTEIN 70"/>
    <property type="match status" value="1"/>
</dbReference>
<keyword evidence="5" id="KW-0121">Carboxypeptidase</keyword>
<dbReference type="PANTHER" id="PTHR10404">
    <property type="entry name" value="N-ACETYLATED-ALPHA-LINKED ACIDIC DIPEPTIDASE"/>
    <property type="match status" value="1"/>
</dbReference>
<dbReference type="SUPFAM" id="SSF52025">
    <property type="entry name" value="PA domain"/>
    <property type="match status" value="1"/>
</dbReference>
<keyword evidence="1" id="KW-0479">Metal-binding</keyword>
<evidence type="ECO:0000259" key="4">
    <source>
        <dbReference type="Pfam" id="PF04389"/>
    </source>
</evidence>
<keyword evidence="6" id="KW-1185">Reference proteome</keyword>
<dbReference type="Pfam" id="PF04389">
    <property type="entry name" value="Peptidase_M28"/>
    <property type="match status" value="1"/>
</dbReference>
<keyword evidence="2" id="KW-0812">Transmembrane</keyword>
<dbReference type="InterPro" id="IPR003137">
    <property type="entry name" value="PA_domain"/>
</dbReference>
<proteinExistence type="inferred from homology"/>
<keyword evidence="1 5" id="KW-0378">Hydrolase</keyword>
<feature type="domain" description="PA" evidence="3">
    <location>
        <begin position="236"/>
        <end position="316"/>
    </location>
</feature>
<keyword evidence="2" id="KW-1133">Transmembrane helix</keyword>
<dbReference type="Proteomes" id="UP001437256">
    <property type="component" value="Unassembled WGS sequence"/>
</dbReference>
<evidence type="ECO:0000313" key="5">
    <source>
        <dbReference type="EMBL" id="KAL0069352.1"/>
    </source>
</evidence>
<gene>
    <name evidence="5" type="primary">VPS70_3</name>
    <name evidence="5" type="ORF">AAF712_003717</name>
</gene>
<keyword evidence="1" id="KW-0862">Zinc</keyword>
<feature type="domain" description="Peptidase M28" evidence="4">
    <location>
        <begin position="405"/>
        <end position="536"/>
    </location>
</feature>